<comment type="caution">
    <text evidence="1">The sequence shown here is derived from an EMBL/GenBank/DDBJ whole genome shotgun (WGS) entry which is preliminary data.</text>
</comment>
<proteinExistence type="predicted"/>
<evidence type="ECO:0000313" key="1">
    <source>
        <dbReference type="EMBL" id="KKL92949.1"/>
    </source>
</evidence>
<accession>A0A0F9G2M5</accession>
<dbReference type="AlphaFoldDB" id="A0A0F9G2M5"/>
<name>A0A0F9G2M5_9ZZZZ</name>
<sequence length="52" mass="5903">MDKKELLDEISFLLRVPNELNGVEALNVLDTASKETLVKTLTFIITKLQQTK</sequence>
<protein>
    <submittedName>
        <fullName evidence="1">Uncharacterized protein</fullName>
    </submittedName>
</protein>
<gene>
    <name evidence="1" type="ORF">LCGC14_1879590</name>
</gene>
<dbReference type="EMBL" id="LAZR01019327">
    <property type="protein sequence ID" value="KKL92949.1"/>
    <property type="molecule type" value="Genomic_DNA"/>
</dbReference>
<organism evidence="1">
    <name type="scientific">marine sediment metagenome</name>
    <dbReference type="NCBI Taxonomy" id="412755"/>
    <lineage>
        <taxon>unclassified sequences</taxon>
        <taxon>metagenomes</taxon>
        <taxon>ecological metagenomes</taxon>
    </lineage>
</organism>
<reference evidence="1" key="1">
    <citation type="journal article" date="2015" name="Nature">
        <title>Complex archaea that bridge the gap between prokaryotes and eukaryotes.</title>
        <authorList>
            <person name="Spang A."/>
            <person name="Saw J.H."/>
            <person name="Jorgensen S.L."/>
            <person name="Zaremba-Niedzwiedzka K."/>
            <person name="Martijn J."/>
            <person name="Lind A.E."/>
            <person name="van Eijk R."/>
            <person name="Schleper C."/>
            <person name="Guy L."/>
            <person name="Ettema T.J."/>
        </authorList>
    </citation>
    <scope>NUCLEOTIDE SEQUENCE</scope>
</reference>